<reference evidence="1 2" key="1">
    <citation type="submission" date="2019-12" db="EMBL/GenBank/DDBJ databases">
        <title>Whole-genome sequencing of Allorhizobium vitis.</title>
        <authorList>
            <person name="Gan H.M."/>
            <person name="Szegedi E."/>
            <person name="Burr T."/>
            <person name="Savka M.A."/>
        </authorList>
    </citation>
    <scope>NUCLEOTIDE SEQUENCE [LARGE SCALE GENOMIC DNA]</scope>
    <source>
        <strain evidence="1 2">CG516</strain>
    </source>
</reference>
<dbReference type="EMBL" id="WPHR01000026">
    <property type="protein sequence ID" value="MUZ75258.1"/>
    <property type="molecule type" value="Genomic_DNA"/>
</dbReference>
<evidence type="ECO:0008006" key="3">
    <source>
        <dbReference type="Google" id="ProtNLM"/>
    </source>
</evidence>
<dbReference type="PIRSF" id="PIRSF031982">
    <property type="entry name" value="UCP031982_abhydr"/>
    <property type="match status" value="1"/>
</dbReference>
<organism evidence="1 2">
    <name type="scientific">Agrobacterium vitis</name>
    <name type="common">Rhizobium vitis</name>
    <dbReference type="NCBI Taxonomy" id="373"/>
    <lineage>
        <taxon>Bacteria</taxon>
        <taxon>Pseudomonadati</taxon>
        <taxon>Pseudomonadota</taxon>
        <taxon>Alphaproteobacteria</taxon>
        <taxon>Hyphomicrobiales</taxon>
        <taxon>Rhizobiaceae</taxon>
        <taxon>Rhizobium/Agrobacterium group</taxon>
        <taxon>Agrobacterium</taxon>
    </lineage>
</organism>
<protein>
    <recommendedName>
        <fullName evidence="3">Dienelactone hydrolase</fullName>
    </recommendedName>
</protein>
<dbReference type="AlphaFoldDB" id="A0A6L6VK70"/>
<dbReference type="Gene3D" id="3.40.50.1820">
    <property type="entry name" value="alpha/beta hydrolase"/>
    <property type="match status" value="1"/>
</dbReference>
<gene>
    <name evidence="1" type="ORF">GOZ90_21445</name>
</gene>
<dbReference type="InterPro" id="IPR016986">
    <property type="entry name" value="UCP031982_abhydr"/>
</dbReference>
<accession>A0A6L6VK70</accession>
<dbReference type="SUPFAM" id="SSF53474">
    <property type="entry name" value="alpha/beta-Hydrolases"/>
    <property type="match status" value="1"/>
</dbReference>
<dbReference type="RefSeq" id="WP_156616004.1">
    <property type="nucleotide sequence ID" value="NZ_WPHR01000026.1"/>
</dbReference>
<comment type="caution">
    <text evidence="1">The sequence shown here is derived from an EMBL/GenBank/DDBJ whole genome shotgun (WGS) entry which is preliminary data.</text>
</comment>
<sequence length="303" mass="33097">MLEVPDGHEQAIQIGVWYPSEGLPSERANAAGQRLAINSQVMGGVHPLVIISPGNGAGIEAHADTAFALAEAGYIVASIAHTGDTVGQKTSRPSKWMIDRPRHVRRTIDYLLEAWPERSKIAATRIGMFGFSAGGFTALVTAGGHPNLRLASQFCNRSKGELACRLAMTRDFSSKMVASRANDPWVSDPRVRAVVVASPGLGFSFDKEALKDVQVPVQLWAASDDRNAPIASNALIVQKNLPHPPEVHVVEGVGHFIFSRPCNPKREPQRKRSCVSPTNFTQEEFHQVFNNKIMQFFDLSLPQ</sequence>
<proteinExistence type="predicted"/>
<dbReference type="InterPro" id="IPR029058">
    <property type="entry name" value="AB_hydrolase_fold"/>
</dbReference>
<evidence type="ECO:0000313" key="1">
    <source>
        <dbReference type="EMBL" id="MUZ75258.1"/>
    </source>
</evidence>
<evidence type="ECO:0000313" key="2">
    <source>
        <dbReference type="Proteomes" id="UP000477951"/>
    </source>
</evidence>
<name>A0A6L6VK70_AGRVI</name>
<dbReference type="Proteomes" id="UP000477951">
    <property type="component" value="Unassembled WGS sequence"/>
</dbReference>